<reference evidence="2 3" key="1">
    <citation type="journal article" date="2019" name="Mol. Biol. Evol.">
        <title>Blast fungal genomes show frequent chromosomal changes, gene gains and losses, and effector gene turnover.</title>
        <authorList>
            <person name="Gomez Luciano L.B."/>
            <person name="Jason Tsai I."/>
            <person name="Chuma I."/>
            <person name="Tosa Y."/>
            <person name="Chen Y.H."/>
            <person name="Li J.Y."/>
            <person name="Li M.Y."/>
            <person name="Jade Lu M.Y."/>
            <person name="Nakayashiki H."/>
            <person name="Li W.H."/>
        </authorList>
    </citation>
    <scope>NUCLEOTIDE SEQUENCE [LARGE SCALE GENOMIC DNA]</scope>
    <source>
        <strain evidence="2 3">NI907</strain>
    </source>
</reference>
<evidence type="ECO:0000256" key="1">
    <source>
        <dbReference type="SAM" id="MobiDB-lite"/>
    </source>
</evidence>
<feature type="region of interest" description="Disordered" evidence="1">
    <location>
        <begin position="1"/>
        <end position="56"/>
    </location>
</feature>
<feature type="region of interest" description="Disordered" evidence="1">
    <location>
        <begin position="68"/>
        <end position="141"/>
    </location>
</feature>
<proteinExistence type="predicted"/>
<accession>A0A6P8AW66</accession>
<feature type="compositionally biased region" description="Polar residues" evidence="1">
    <location>
        <begin position="41"/>
        <end position="56"/>
    </location>
</feature>
<sequence length="141" mass="14572">MGCCCSKSSGSPSTEPGPRPVQTSTGSGQNKKAGGNGSLAWPSNLSLPSTNATTPSAWDTVYSYSVTPSPLALRSPAGDLSPLLAPLPRSPPSHITTPSSTGTVIRRNVSEGGPSRVHSSSTLGTQNKQRDPRQNRSDPYP</sequence>
<gene>
    <name evidence="3" type="ORF">PgNI_08954</name>
</gene>
<reference evidence="3" key="2">
    <citation type="submission" date="2019-10" db="EMBL/GenBank/DDBJ databases">
        <authorList>
            <consortium name="NCBI Genome Project"/>
        </authorList>
    </citation>
    <scope>NUCLEOTIDE SEQUENCE</scope>
    <source>
        <strain evidence="3">NI907</strain>
    </source>
</reference>
<feature type="compositionally biased region" description="Low complexity" evidence="1">
    <location>
        <begin position="7"/>
        <end position="16"/>
    </location>
</feature>
<dbReference type="Proteomes" id="UP000515153">
    <property type="component" value="Chromosome V"/>
</dbReference>
<feature type="compositionally biased region" description="Low complexity" evidence="1">
    <location>
        <begin position="80"/>
        <end position="103"/>
    </location>
</feature>
<protein>
    <submittedName>
        <fullName evidence="3">Uncharacterized protein</fullName>
    </submittedName>
</protein>
<name>A0A6P8AW66_PYRGI</name>
<keyword evidence="2" id="KW-1185">Reference proteome</keyword>
<dbReference type="RefSeq" id="XP_030979130.1">
    <property type="nucleotide sequence ID" value="XM_031128944.1"/>
</dbReference>
<dbReference type="GeneID" id="41963852"/>
<dbReference type="KEGG" id="pgri:PgNI_08954"/>
<reference evidence="3" key="3">
    <citation type="submission" date="2025-08" db="UniProtKB">
        <authorList>
            <consortium name="RefSeq"/>
        </authorList>
    </citation>
    <scope>IDENTIFICATION</scope>
    <source>
        <strain evidence="3">NI907</strain>
    </source>
</reference>
<dbReference type="AlphaFoldDB" id="A0A6P8AW66"/>
<evidence type="ECO:0000313" key="3">
    <source>
        <dbReference type="RefSeq" id="XP_030979130.1"/>
    </source>
</evidence>
<organism evidence="2 3">
    <name type="scientific">Pyricularia grisea</name>
    <name type="common">Crabgrass-specific blast fungus</name>
    <name type="synonym">Magnaporthe grisea</name>
    <dbReference type="NCBI Taxonomy" id="148305"/>
    <lineage>
        <taxon>Eukaryota</taxon>
        <taxon>Fungi</taxon>
        <taxon>Dikarya</taxon>
        <taxon>Ascomycota</taxon>
        <taxon>Pezizomycotina</taxon>
        <taxon>Sordariomycetes</taxon>
        <taxon>Sordariomycetidae</taxon>
        <taxon>Magnaporthales</taxon>
        <taxon>Pyriculariaceae</taxon>
        <taxon>Pyricularia</taxon>
    </lineage>
</organism>
<evidence type="ECO:0000313" key="2">
    <source>
        <dbReference type="Proteomes" id="UP000515153"/>
    </source>
</evidence>
<feature type="compositionally biased region" description="Basic and acidic residues" evidence="1">
    <location>
        <begin position="128"/>
        <end position="141"/>
    </location>
</feature>
<feature type="compositionally biased region" description="Polar residues" evidence="1">
    <location>
        <begin position="21"/>
        <end position="30"/>
    </location>
</feature>
<feature type="compositionally biased region" description="Polar residues" evidence="1">
    <location>
        <begin position="117"/>
        <end position="127"/>
    </location>
</feature>